<dbReference type="OrthoDB" id="193499at2759"/>
<evidence type="ECO:0000256" key="1">
    <source>
        <dbReference type="SAM" id="Coils"/>
    </source>
</evidence>
<protein>
    <recommendedName>
        <fullName evidence="2">PPIase cyclophilin-type domain-containing protein</fullName>
    </recommendedName>
</protein>
<dbReference type="AlphaFoldDB" id="A0A0P8Y8N1"/>
<keyword evidence="1" id="KW-0175">Coiled coil</keyword>
<dbReference type="GO" id="GO:0003755">
    <property type="term" value="F:peptidyl-prolyl cis-trans isomerase activity"/>
    <property type="evidence" value="ECO:0007669"/>
    <property type="project" value="InterPro"/>
</dbReference>
<feature type="coiled-coil region" evidence="1">
    <location>
        <begin position="157"/>
        <end position="188"/>
    </location>
</feature>
<sequence>MAGRSVSFSEFYANAPTTRNCQLRAHKVASELLANSKMVVEKLPKNRVPNYMEFRKVMRSVGNVKPSDINVTTFKSMVEMRQAQIDHNRLKLVKSYGHSLETKPADHSYIKYRTQLCTDLQQKQNILHTNLSLLGRINKIQRLNGSVKCFNRTAPAVDKHSRKIRELVERLSQENRQLGCRLSQAKAKVKTRNPWVAPLKPIQQKASDETVARFRPYLPSPRLGKRNSEILLRPILYFDITVGENMQFLGRMCLQLYTEISPEVVLEFVRLATHNDVPSHRVLRIFPDLWMENEIIPDPADSLKEHHSVKRSFLDHSKLSGILSYPWDYRRHFPQGLLSYTISFKPLAVEPLQRVVFGRVCSGLRVLQNCRDFGTKNGKTKKKVVVSRCGLL</sequence>
<dbReference type="KEGG" id="dan:26514469"/>
<dbReference type="PROSITE" id="PS50072">
    <property type="entry name" value="CSA_PPIASE_2"/>
    <property type="match status" value="1"/>
</dbReference>
<dbReference type="EMBL" id="CH902618">
    <property type="protein sequence ID" value="KPU77806.1"/>
    <property type="molecule type" value="Genomic_DNA"/>
</dbReference>
<dbReference type="InterPro" id="IPR002130">
    <property type="entry name" value="Cyclophilin-type_PPIase_dom"/>
</dbReference>
<dbReference type="InterPro" id="IPR029000">
    <property type="entry name" value="Cyclophilin-like_dom_sf"/>
</dbReference>
<accession>A0A0P8Y8N1</accession>
<dbReference type="STRING" id="7217.A0A0P8Y8N1"/>
<gene>
    <name evidence="3" type="primary">Dana\GF27060</name>
    <name evidence="3" type="ORF">GF27060</name>
</gene>
<dbReference type="SMR" id="A0A0P8Y8N1"/>
<evidence type="ECO:0000313" key="3">
    <source>
        <dbReference type="EMBL" id="KPU77806.1"/>
    </source>
</evidence>
<dbReference type="Gene3D" id="2.40.100.10">
    <property type="entry name" value="Cyclophilin-like"/>
    <property type="match status" value="1"/>
</dbReference>
<dbReference type="GeneID" id="26514469"/>
<dbReference type="InParanoid" id="A0A0P8Y8N1"/>
<feature type="domain" description="PPIase cyclophilin-type" evidence="2">
    <location>
        <begin position="237"/>
        <end position="391"/>
    </location>
</feature>
<evidence type="ECO:0000259" key="2">
    <source>
        <dbReference type="PROSITE" id="PS50072"/>
    </source>
</evidence>
<dbReference type="Proteomes" id="UP000007801">
    <property type="component" value="Unassembled WGS sequence"/>
</dbReference>
<dbReference type="SUPFAM" id="SSF50891">
    <property type="entry name" value="Cyclophilin-like"/>
    <property type="match status" value="1"/>
</dbReference>
<organism evidence="3 4">
    <name type="scientific">Drosophila ananassae</name>
    <name type="common">Fruit fly</name>
    <dbReference type="NCBI Taxonomy" id="7217"/>
    <lineage>
        <taxon>Eukaryota</taxon>
        <taxon>Metazoa</taxon>
        <taxon>Ecdysozoa</taxon>
        <taxon>Arthropoda</taxon>
        <taxon>Hexapoda</taxon>
        <taxon>Insecta</taxon>
        <taxon>Pterygota</taxon>
        <taxon>Neoptera</taxon>
        <taxon>Endopterygota</taxon>
        <taxon>Diptera</taxon>
        <taxon>Brachycera</taxon>
        <taxon>Muscomorpha</taxon>
        <taxon>Ephydroidea</taxon>
        <taxon>Drosophilidae</taxon>
        <taxon>Drosophila</taxon>
        <taxon>Sophophora</taxon>
    </lineage>
</organism>
<proteinExistence type="predicted"/>
<reference evidence="3 4" key="1">
    <citation type="journal article" date="2007" name="Nature">
        <title>Evolution of genes and genomes on the Drosophila phylogeny.</title>
        <authorList>
            <consortium name="Drosophila 12 Genomes Consortium"/>
            <person name="Clark A.G."/>
            <person name="Eisen M.B."/>
            <person name="Smith D.R."/>
            <person name="Bergman C.M."/>
            <person name="Oliver B."/>
            <person name="Markow T.A."/>
            <person name="Kaufman T.C."/>
            <person name="Kellis M."/>
            <person name="Gelbart W."/>
            <person name="Iyer V.N."/>
            <person name="Pollard D.A."/>
            <person name="Sackton T.B."/>
            <person name="Larracuente A.M."/>
            <person name="Singh N.D."/>
            <person name="Abad J.P."/>
            <person name="Abt D.N."/>
            <person name="Adryan B."/>
            <person name="Aguade M."/>
            <person name="Akashi H."/>
            <person name="Anderson W.W."/>
            <person name="Aquadro C.F."/>
            <person name="Ardell D.H."/>
            <person name="Arguello R."/>
            <person name="Artieri C.G."/>
            <person name="Barbash D.A."/>
            <person name="Barker D."/>
            <person name="Barsanti P."/>
            <person name="Batterham P."/>
            <person name="Batzoglou S."/>
            <person name="Begun D."/>
            <person name="Bhutkar A."/>
            <person name="Blanco E."/>
            <person name="Bosak S.A."/>
            <person name="Bradley R.K."/>
            <person name="Brand A.D."/>
            <person name="Brent M.R."/>
            <person name="Brooks A.N."/>
            <person name="Brown R.H."/>
            <person name="Butlin R.K."/>
            <person name="Caggese C."/>
            <person name="Calvi B.R."/>
            <person name="Bernardo de Carvalho A."/>
            <person name="Caspi A."/>
            <person name="Castrezana S."/>
            <person name="Celniker S.E."/>
            <person name="Chang J.L."/>
            <person name="Chapple C."/>
            <person name="Chatterji S."/>
            <person name="Chinwalla A."/>
            <person name="Civetta A."/>
            <person name="Clifton S.W."/>
            <person name="Comeron J.M."/>
            <person name="Costello J.C."/>
            <person name="Coyne J.A."/>
            <person name="Daub J."/>
            <person name="David R.G."/>
            <person name="Delcher A.L."/>
            <person name="Delehaunty K."/>
            <person name="Do C.B."/>
            <person name="Ebling H."/>
            <person name="Edwards K."/>
            <person name="Eickbush T."/>
            <person name="Evans J.D."/>
            <person name="Filipski A."/>
            <person name="Findeiss S."/>
            <person name="Freyhult E."/>
            <person name="Fulton L."/>
            <person name="Fulton R."/>
            <person name="Garcia A.C."/>
            <person name="Gardiner A."/>
            <person name="Garfield D.A."/>
            <person name="Garvin B.E."/>
            <person name="Gibson G."/>
            <person name="Gilbert D."/>
            <person name="Gnerre S."/>
            <person name="Godfrey J."/>
            <person name="Good R."/>
            <person name="Gotea V."/>
            <person name="Gravely B."/>
            <person name="Greenberg A.J."/>
            <person name="Griffiths-Jones S."/>
            <person name="Gross S."/>
            <person name="Guigo R."/>
            <person name="Gustafson E.A."/>
            <person name="Haerty W."/>
            <person name="Hahn M.W."/>
            <person name="Halligan D.L."/>
            <person name="Halpern A.L."/>
            <person name="Halter G.M."/>
            <person name="Han M.V."/>
            <person name="Heger A."/>
            <person name="Hillier L."/>
            <person name="Hinrichs A.S."/>
            <person name="Holmes I."/>
            <person name="Hoskins R.A."/>
            <person name="Hubisz M.J."/>
            <person name="Hultmark D."/>
            <person name="Huntley M.A."/>
            <person name="Jaffe D.B."/>
            <person name="Jagadeeshan S."/>
            <person name="Jeck W.R."/>
            <person name="Johnson J."/>
            <person name="Jones C.D."/>
            <person name="Jordan W.C."/>
            <person name="Karpen G.H."/>
            <person name="Kataoka E."/>
            <person name="Keightley P.D."/>
            <person name="Kheradpour P."/>
            <person name="Kirkness E.F."/>
            <person name="Koerich L.B."/>
            <person name="Kristiansen K."/>
            <person name="Kudrna D."/>
            <person name="Kulathinal R.J."/>
            <person name="Kumar S."/>
            <person name="Kwok R."/>
            <person name="Lander E."/>
            <person name="Langley C.H."/>
            <person name="Lapoint R."/>
            <person name="Lazzaro B.P."/>
            <person name="Lee S.J."/>
            <person name="Levesque L."/>
            <person name="Li R."/>
            <person name="Lin C.F."/>
            <person name="Lin M.F."/>
            <person name="Lindblad-Toh K."/>
            <person name="Llopart A."/>
            <person name="Long M."/>
            <person name="Low L."/>
            <person name="Lozovsky E."/>
            <person name="Lu J."/>
            <person name="Luo M."/>
            <person name="Machado C.A."/>
            <person name="Makalowski W."/>
            <person name="Marzo M."/>
            <person name="Matsuda M."/>
            <person name="Matzkin L."/>
            <person name="McAllister B."/>
            <person name="McBride C.S."/>
            <person name="McKernan B."/>
            <person name="McKernan K."/>
            <person name="Mendez-Lago M."/>
            <person name="Minx P."/>
            <person name="Mollenhauer M.U."/>
            <person name="Montooth K."/>
            <person name="Mount S.M."/>
            <person name="Mu X."/>
            <person name="Myers E."/>
            <person name="Negre B."/>
            <person name="Newfeld S."/>
            <person name="Nielsen R."/>
            <person name="Noor M.A."/>
            <person name="O'Grady P."/>
            <person name="Pachter L."/>
            <person name="Papaceit M."/>
            <person name="Parisi M.J."/>
            <person name="Parisi M."/>
            <person name="Parts L."/>
            <person name="Pedersen J.S."/>
            <person name="Pesole G."/>
            <person name="Phillippy A.M."/>
            <person name="Ponting C.P."/>
            <person name="Pop M."/>
            <person name="Porcelli D."/>
            <person name="Powell J.R."/>
            <person name="Prohaska S."/>
            <person name="Pruitt K."/>
            <person name="Puig M."/>
            <person name="Quesneville H."/>
            <person name="Ram K.R."/>
            <person name="Rand D."/>
            <person name="Rasmussen M.D."/>
            <person name="Reed L.K."/>
            <person name="Reenan R."/>
            <person name="Reily A."/>
            <person name="Remington K.A."/>
            <person name="Rieger T.T."/>
            <person name="Ritchie M.G."/>
            <person name="Robin C."/>
            <person name="Rogers Y.H."/>
            <person name="Rohde C."/>
            <person name="Rozas J."/>
            <person name="Rubenfield M.J."/>
            <person name="Ruiz A."/>
            <person name="Russo S."/>
            <person name="Salzberg S.L."/>
            <person name="Sanchez-Gracia A."/>
            <person name="Saranga D.J."/>
            <person name="Sato H."/>
            <person name="Schaeffer S.W."/>
            <person name="Schatz M.C."/>
            <person name="Schlenke T."/>
            <person name="Schwartz R."/>
            <person name="Segarra C."/>
            <person name="Singh R.S."/>
            <person name="Sirot L."/>
            <person name="Sirota M."/>
            <person name="Sisneros N.B."/>
            <person name="Smith C.D."/>
            <person name="Smith T.F."/>
            <person name="Spieth J."/>
            <person name="Stage D.E."/>
            <person name="Stark A."/>
            <person name="Stephan W."/>
            <person name="Strausberg R.L."/>
            <person name="Strempel S."/>
            <person name="Sturgill D."/>
            <person name="Sutton G."/>
            <person name="Sutton G.G."/>
            <person name="Tao W."/>
            <person name="Teichmann S."/>
            <person name="Tobari Y.N."/>
            <person name="Tomimura Y."/>
            <person name="Tsolas J.M."/>
            <person name="Valente V.L."/>
            <person name="Venter E."/>
            <person name="Venter J.C."/>
            <person name="Vicario S."/>
            <person name="Vieira F.G."/>
            <person name="Vilella A.J."/>
            <person name="Villasante A."/>
            <person name="Walenz B."/>
            <person name="Wang J."/>
            <person name="Wasserman M."/>
            <person name="Watts T."/>
            <person name="Wilson D."/>
            <person name="Wilson R.K."/>
            <person name="Wing R.A."/>
            <person name="Wolfner M.F."/>
            <person name="Wong A."/>
            <person name="Wong G.K."/>
            <person name="Wu C.I."/>
            <person name="Wu G."/>
            <person name="Yamamoto D."/>
            <person name="Yang H.P."/>
            <person name="Yang S.P."/>
            <person name="Yorke J.A."/>
            <person name="Yoshida K."/>
            <person name="Zdobnov E."/>
            <person name="Zhang P."/>
            <person name="Zhang Y."/>
            <person name="Zimin A.V."/>
            <person name="Baldwin J."/>
            <person name="Abdouelleil A."/>
            <person name="Abdulkadir J."/>
            <person name="Abebe A."/>
            <person name="Abera B."/>
            <person name="Abreu J."/>
            <person name="Acer S.C."/>
            <person name="Aftuck L."/>
            <person name="Alexander A."/>
            <person name="An P."/>
            <person name="Anderson E."/>
            <person name="Anderson S."/>
            <person name="Arachi H."/>
            <person name="Azer M."/>
            <person name="Bachantsang P."/>
            <person name="Barry A."/>
            <person name="Bayul T."/>
            <person name="Berlin A."/>
            <person name="Bessette D."/>
            <person name="Bloom T."/>
            <person name="Blye J."/>
            <person name="Boguslavskiy L."/>
            <person name="Bonnet C."/>
            <person name="Boukhgalter B."/>
            <person name="Bourzgui I."/>
            <person name="Brown A."/>
            <person name="Cahill P."/>
            <person name="Channer S."/>
            <person name="Cheshatsang Y."/>
            <person name="Chuda L."/>
            <person name="Citroen M."/>
            <person name="Collymore A."/>
            <person name="Cooke P."/>
            <person name="Costello M."/>
            <person name="D'Aco K."/>
            <person name="Daza R."/>
            <person name="De Haan G."/>
            <person name="DeGray S."/>
            <person name="DeMaso C."/>
            <person name="Dhargay N."/>
            <person name="Dooley K."/>
            <person name="Dooley E."/>
            <person name="Doricent M."/>
            <person name="Dorje P."/>
            <person name="Dorjee K."/>
            <person name="Dupes A."/>
            <person name="Elong R."/>
            <person name="Falk J."/>
            <person name="Farina A."/>
            <person name="Faro S."/>
            <person name="Ferguson D."/>
            <person name="Fisher S."/>
            <person name="Foley C.D."/>
            <person name="Franke A."/>
            <person name="Friedrich D."/>
            <person name="Gadbois L."/>
            <person name="Gearin G."/>
            <person name="Gearin C.R."/>
            <person name="Giannoukos G."/>
            <person name="Goode T."/>
            <person name="Graham J."/>
            <person name="Grandbois E."/>
            <person name="Grewal S."/>
            <person name="Gyaltsen K."/>
            <person name="Hafez N."/>
            <person name="Hagos B."/>
            <person name="Hall J."/>
            <person name="Henson C."/>
            <person name="Hollinger A."/>
            <person name="Honan T."/>
            <person name="Huard M.D."/>
            <person name="Hughes L."/>
            <person name="Hurhula B."/>
            <person name="Husby M.E."/>
            <person name="Kamat A."/>
            <person name="Kanga B."/>
            <person name="Kashin S."/>
            <person name="Khazanovich D."/>
            <person name="Kisner P."/>
            <person name="Lance K."/>
            <person name="Lara M."/>
            <person name="Lee W."/>
            <person name="Lennon N."/>
            <person name="Letendre F."/>
            <person name="LeVine R."/>
            <person name="Lipovsky A."/>
            <person name="Liu X."/>
            <person name="Liu J."/>
            <person name="Liu S."/>
            <person name="Lokyitsang T."/>
            <person name="Lokyitsang Y."/>
            <person name="Lubonja R."/>
            <person name="Lui A."/>
            <person name="MacDonald P."/>
            <person name="Magnisalis V."/>
            <person name="Maru K."/>
            <person name="Matthews C."/>
            <person name="McCusker W."/>
            <person name="McDonough S."/>
            <person name="Mehta T."/>
            <person name="Meldrim J."/>
            <person name="Meneus L."/>
            <person name="Mihai O."/>
            <person name="Mihalev A."/>
            <person name="Mihova T."/>
            <person name="Mittelman R."/>
            <person name="Mlenga V."/>
            <person name="Montmayeur A."/>
            <person name="Mulrain L."/>
            <person name="Navidi A."/>
            <person name="Naylor J."/>
            <person name="Negash T."/>
            <person name="Nguyen T."/>
            <person name="Nguyen N."/>
            <person name="Nicol R."/>
            <person name="Norbu C."/>
            <person name="Norbu N."/>
            <person name="Novod N."/>
            <person name="O'Neill B."/>
            <person name="Osman S."/>
            <person name="Markiewicz E."/>
            <person name="Oyono O.L."/>
            <person name="Patti C."/>
            <person name="Phunkhang P."/>
            <person name="Pierre F."/>
            <person name="Priest M."/>
            <person name="Raghuraman S."/>
            <person name="Rege F."/>
            <person name="Reyes R."/>
            <person name="Rise C."/>
            <person name="Rogov P."/>
            <person name="Ross K."/>
            <person name="Ryan E."/>
            <person name="Settipalli S."/>
            <person name="Shea T."/>
            <person name="Sherpa N."/>
            <person name="Shi L."/>
            <person name="Shih D."/>
            <person name="Sparrow T."/>
            <person name="Spaulding J."/>
            <person name="Stalker J."/>
            <person name="Stange-Thomann N."/>
            <person name="Stavropoulos S."/>
            <person name="Stone C."/>
            <person name="Strader C."/>
            <person name="Tesfaye S."/>
            <person name="Thomson T."/>
            <person name="Thoulutsang Y."/>
            <person name="Thoulutsang D."/>
            <person name="Topham K."/>
            <person name="Topping I."/>
            <person name="Tsamla T."/>
            <person name="Vassiliev H."/>
            <person name="Vo A."/>
            <person name="Wangchuk T."/>
            <person name="Wangdi T."/>
            <person name="Weiand M."/>
            <person name="Wilkinson J."/>
            <person name="Wilson A."/>
            <person name="Yadav S."/>
            <person name="Young G."/>
            <person name="Yu Q."/>
            <person name="Zembek L."/>
            <person name="Zhong D."/>
            <person name="Zimmer A."/>
            <person name="Zwirko Z."/>
            <person name="Jaffe D.B."/>
            <person name="Alvarez P."/>
            <person name="Brockman W."/>
            <person name="Butler J."/>
            <person name="Chin C."/>
            <person name="Gnerre S."/>
            <person name="Grabherr M."/>
            <person name="Kleber M."/>
            <person name="Mauceli E."/>
            <person name="MacCallum I."/>
        </authorList>
    </citation>
    <scope>NUCLEOTIDE SEQUENCE [LARGE SCALE GENOMIC DNA]</scope>
    <source>
        <strain evidence="4">Tucson 14024-0371.13</strain>
    </source>
</reference>
<name>A0A0P8Y8N1_DROAN</name>
<keyword evidence="4" id="KW-1185">Reference proteome</keyword>
<evidence type="ECO:0000313" key="4">
    <source>
        <dbReference type="Proteomes" id="UP000007801"/>
    </source>
</evidence>
<dbReference type="Pfam" id="PF00160">
    <property type="entry name" value="Pro_isomerase"/>
    <property type="match status" value="1"/>
</dbReference>